<organism evidence="1 2">
    <name type="scientific">Hydromonas duriensis</name>
    <dbReference type="NCBI Taxonomy" id="1527608"/>
    <lineage>
        <taxon>Bacteria</taxon>
        <taxon>Pseudomonadati</taxon>
        <taxon>Pseudomonadota</taxon>
        <taxon>Betaproteobacteria</taxon>
        <taxon>Burkholderiales</taxon>
        <taxon>Burkholderiaceae</taxon>
        <taxon>Hydromonas</taxon>
    </lineage>
</organism>
<evidence type="ECO:0000313" key="1">
    <source>
        <dbReference type="EMBL" id="TDR32214.1"/>
    </source>
</evidence>
<dbReference type="InterPro" id="IPR036748">
    <property type="entry name" value="MTH938-like_sf"/>
</dbReference>
<protein>
    <recommendedName>
        <fullName evidence="3">Xcc1710-like domain-containing protein</fullName>
    </recommendedName>
</protein>
<accession>A0A4R6Y9R8</accession>
<gene>
    <name evidence="1" type="ORF">DFR44_105101</name>
</gene>
<dbReference type="Proteomes" id="UP000294480">
    <property type="component" value="Unassembled WGS sequence"/>
</dbReference>
<dbReference type="AlphaFoldDB" id="A0A4R6Y9R8"/>
<dbReference type="Pfam" id="PF04430">
    <property type="entry name" value="DUF498"/>
    <property type="match status" value="1"/>
</dbReference>
<reference evidence="1 2" key="1">
    <citation type="submission" date="2019-03" db="EMBL/GenBank/DDBJ databases">
        <title>Genomic Encyclopedia of Type Strains, Phase IV (KMG-IV): sequencing the most valuable type-strain genomes for metagenomic binning, comparative biology and taxonomic classification.</title>
        <authorList>
            <person name="Goeker M."/>
        </authorList>
    </citation>
    <scope>NUCLEOTIDE SEQUENCE [LARGE SCALE GENOMIC DNA]</scope>
    <source>
        <strain evidence="1 2">DSM 102852</strain>
    </source>
</reference>
<evidence type="ECO:0008006" key="3">
    <source>
        <dbReference type="Google" id="ProtNLM"/>
    </source>
</evidence>
<dbReference type="SUPFAM" id="SSF64076">
    <property type="entry name" value="MTH938-like"/>
    <property type="match status" value="1"/>
</dbReference>
<comment type="caution">
    <text evidence="1">The sequence shown here is derived from an EMBL/GenBank/DDBJ whole genome shotgun (WGS) entry which is preliminary data.</text>
</comment>
<dbReference type="CDD" id="cd05560">
    <property type="entry name" value="Xcc1710_like"/>
    <property type="match status" value="1"/>
</dbReference>
<evidence type="ECO:0000313" key="2">
    <source>
        <dbReference type="Proteomes" id="UP000294480"/>
    </source>
</evidence>
<dbReference type="Gene3D" id="3.40.1230.10">
    <property type="entry name" value="MTH938-like"/>
    <property type="match status" value="1"/>
</dbReference>
<sequence>MHFQPELNPHLNTITACDHDAIKINQTPYASSIWVTPEGEVKILEASHFSELTEELFETVSKATPEVVLVGTGSQQHFIHPAKLAPLNRARIGVECMSSQAACRTYNVLMGEGRRVLALILLPD</sequence>
<name>A0A4R6Y9R8_9BURK</name>
<dbReference type="PANTHER" id="PTHR21192">
    <property type="entry name" value="NUCLEAR PROTEIN E3-3"/>
    <property type="match status" value="1"/>
</dbReference>
<dbReference type="EMBL" id="SNZE01000005">
    <property type="protein sequence ID" value="TDR32214.1"/>
    <property type="molecule type" value="Genomic_DNA"/>
</dbReference>
<dbReference type="PANTHER" id="PTHR21192:SF2">
    <property type="entry name" value="NADH DEHYDROGENASE [UBIQUINONE] 1 ALPHA SUBCOMPLEX ASSEMBLY FACTOR 3"/>
    <property type="match status" value="1"/>
</dbReference>
<dbReference type="InterPro" id="IPR007523">
    <property type="entry name" value="NDUFAF3/AAMDC"/>
</dbReference>
<dbReference type="OrthoDB" id="9800373at2"/>
<keyword evidence="2" id="KW-1185">Reference proteome</keyword>
<proteinExistence type="predicted"/>
<dbReference type="RefSeq" id="WP_133619368.1">
    <property type="nucleotide sequence ID" value="NZ_SNZE01000005.1"/>
</dbReference>